<dbReference type="InterPro" id="IPR003594">
    <property type="entry name" value="HATPase_dom"/>
</dbReference>
<dbReference type="InterPro" id="IPR013515">
    <property type="entry name" value="Phytochrome_cen-reg"/>
</dbReference>
<dbReference type="InterPro" id="IPR003661">
    <property type="entry name" value="HisK_dim/P_dom"/>
</dbReference>
<dbReference type="InterPro" id="IPR003018">
    <property type="entry name" value="GAF"/>
</dbReference>
<dbReference type="PANTHER" id="PTHR42878">
    <property type="entry name" value="TWO-COMPONENT HISTIDINE KINASE"/>
    <property type="match status" value="1"/>
</dbReference>
<dbReference type="InterPro" id="IPR013654">
    <property type="entry name" value="PAS_2"/>
</dbReference>
<feature type="domain" description="Histidine kinase" evidence="11">
    <location>
        <begin position="528"/>
        <end position="742"/>
    </location>
</feature>
<evidence type="ECO:0000256" key="2">
    <source>
        <dbReference type="ARBA" id="ARBA00006402"/>
    </source>
</evidence>
<dbReference type="Gene3D" id="3.30.450.270">
    <property type="match status" value="1"/>
</dbReference>
<evidence type="ECO:0000256" key="8">
    <source>
        <dbReference type="ARBA" id="ARBA00022991"/>
    </source>
</evidence>
<dbReference type="SUPFAM" id="SSF55781">
    <property type="entry name" value="GAF domain-like"/>
    <property type="match status" value="2"/>
</dbReference>
<keyword evidence="8" id="KW-0157">Chromophore</keyword>
<dbReference type="InterPro" id="IPR005467">
    <property type="entry name" value="His_kinase_dom"/>
</dbReference>
<evidence type="ECO:0000256" key="1">
    <source>
        <dbReference type="ARBA" id="ARBA00000085"/>
    </source>
</evidence>
<keyword evidence="12" id="KW-0547">Nucleotide-binding</keyword>
<keyword evidence="4" id="KW-0600">Photoreceptor protein</keyword>
<dbReference type="SUPFAM" id="SSF55874">
    <property type="entry name" value="ATPase domain of HSP90 chaperone/DNA topoisomerase II/histidine kinase"/>
    <property type="match status" value="1"/>
</dbReference>
<name>A0ABS9ELQ6_9FLAO</name>
<dbReference type="InterPro" id="IPR001294">
    <property type="entry name" value="Phytochrome"/>
</dbReference>
<keyword evidence="13" id="KW-1185">Reference proteome</keyword>
<dbReference type="Gene3D" id="3.30.450.40">
    <property type="match status" value="1"/>
</dbReference>
<dbReference type="CDD" id="cd00082">
    <property type="entry name" value="HisKA"/>
    <property type="match status" value="1"/>
</dbReference>
<dbReference type="Pfam" id="PF08446">
    <property type="entry name" value="PAS_2"/>
    <property type="match status" value="1"/>
</dbReference>
<evidence type="ECO:0000256" key="5">
    <source>
        <dbReference type="ARBA" id="ARBA00022606"/>
    </source>
</evidence>
<evidence type="ECO:0000256" key="6">
    <source>
        <dbReference type="ARBA" id="ARBA00022679"/>
    </source>
</evidence>
<sequence length="743" mass="84063">MGLQPRVYPQKIDVTNCDREPIHIIGKSLAHGVIVVCEASSLKIVQCTNNIQQLLGFPLDQLLNNELNSLLPKEIVAAIEAEQAEGAAFQSHEVLFNGKKFIVIPHISGSSLLLDIEPAGDHINPILYQQQLSKILNEINASQTVKDIGQQAVALVKYLYDYDRVMLYQFDEDWNGEVVAEVKNKDMNSWLGLHYPATDIPKPARESFLKQGIRIISDVYYEAAPLVPQINPFTNLPVDLSKSELRAVSPIHIEYLKNMEVGASLTAAIILNGQLWGLMACHHNTPKFISYHQRQSCKFLTQVVSNQLALKTANTFLEKKEESSKIRKRLVHQMNTKKNLCVSLIKSETKFTDLLECDGGALVRDGVVYLYGETPTKTEVKQIVEEVLNKKDDVLFSTKHLSKELSEAFAYKDVASGLLSIKLGNTNKDYLMWFRPEILKTVHWGGNPEKKAEIKDGVQYLSPRKSFERWSQEVSGVSKAWEKYDLQGINYFRENLLHFILQQQQEEIKQLNRDLLEANKELETFSYSVSHDLRVPLRGIHGYARILKEDYLGQLNETAKKAVQTIIKSAEEMEILIEDILSYSGVGQGKIKRSSIGVQELSLQIVDFLNVDKHYPKSTFKIDKNIPNLHADKRMLYQLLSNLISNAFKYSDKVDTPIIEVGFLSDKNKIVYFVKDNGVGFNPKMGSKIFEVFTRLVDEEFGGSGIGLAIAKKVVEKHNGEIWFESAEGKGATFYFTLDSNIE</sequence>
<evidence type="ECO:0000313" key="12">
    <source>
        <dbReference type="EMBL" id="MCF4102735.1"/>
    </source>
</evidence>
<feature type="domain" description="Phytochrome chromophore attachment site" evidence="10">
    <location>
        <begin position="144"/>
        <end position="302"/>
    </location>
</feature>
<dbReference type="Pfam" id="PF01590">
    <property type="entry name" value="GAF"/>
    <property type="match status" value="1"/>
</dbReference>
<dbReference type="GO" id="GO:0005524">
    <property type="term" value="F:ATP binding"/>
    <property type="evidence" value="ECO:0007669"/>
    <property type="project" value="UniProtKB-KW"/>
</dbReference>
<dbReference type="SMART" id="SM00388">
    <property type="entry name" value="HisKA"/>
    <property type="match status" value="1"/>
</dbReference>
<dbReference type="EC" id="2.7.13.3" evidence="3"/>
<comment type="catalytic activity">
    <reaction evidence="1">
        <text>ATP + protein L-histidine = ADP + protein N-phospho-L-histidine.</text>
        <dbReference type="EC" id="2.7.13.3"/>
    </reaction>
</comment>
<evidence type="ECO:0000256" key="4">
    <source>
        <dbReference type="ARBA" id="ARBA00022543"/>
    </source>
</evidence>
<dbReference type="Gene3D" id="3.30.565.10">
    <property type="entry name" value="Histidine kinase-like ATPase, C-terminal domain"/>
    <property type="match status" value="1"/>
</dbReference>
<dbReference type="InterPro" id="IPR036890">
    <property type="entry name" value="HATPase_C_sf"/>
</dbReference>
<dbReference type="RefSeq" id="WP_236134877.1">
    <property type="nucleotide sequence ID" value="NZ_JAKGTH010000011.1"/>
</dbReference>
<dbReference type="SUPFAM" id="SSF55785">
    <property type="entry name" value="PYP-like sensor domain (PAS domain)"/>
    <property type="match status" value="1"/>
</dbReference>
<dbReference type="PRINTS" id="PR01033">
    <property type="entry name" value="PHYTOCHROME"/>
</dbReference>
<keyword evidence="12" id="KW-0067">ATP-binding</keyword>
<reference evidence="12" key="1">
    <citation type="submission" date="2022-01" db="EMBL/GenBank/DDBJ databases">
        <title>Gillisia lutea sp. nov., isolated from marine plastic residues from the Malvarosa beach (Valencia, Spain).</title>
        <authorList>
            <person name="Vidal-Verdu A."/>
            <person name="Molina-Menor E."/>
            <person name="Satari L."/>
            <person name="Pascual J."/>
            <person name="Pereto J."/>
            <person name="Porcar M."/>
        </authorList>
    </citation>
    <scope>NUCLEOTIDE SEQUENCE</scope>
    <source>
        <strain evidence="12">M10.2A</strain>
    </source>
</reference>
<dbReference type="InterPro" id="IPR029016">
    <property type="entry name" value="GAF-like_dom_sf"/>
</dbReference>
<evidence type="ECO:0000256" key="3">
    <source>
        <dbReference type="ARBA" id="ARBA00012438"/>
    </source>
</evidence>
<dbReference type="SUPFAM" id="SSF47384">
    <property type="entry name" value="Homodimeric domain of signal transducing histidine kinase"/>
    <property type="match status" value="1"/>
</dbReference>
<comment type="caution">
    <text evidence="12">The sequence shown here is derived from an EMBL/GenBank/DDBJ whole genome shotgun (WGS) entry which is preliminary data.</text>
</comment>
<dbReference type="PROSITE" id="PS50046">
    <property type="entry name" value="PHYTOCHROME_2"/>
    <property type="match status" value="1"/>
</dbReference>
<dbReference type="Pfam" id="PF00360">
    <property type="entry name" value="PHY"/>
    <property type="match status" value="1"/>
</dbReference>
<keyword evidence="7" id="KW-0418">Kinase</keyword>
<keyword evidence="6" id="KW-0808">Transferase</keyword>
<dbReference type="EMBL" id="JAKGTH010000011">
    <property type="protein sequence ID" value="MCF4102735.1"/>
    <property type="molecule type" value="Genomic_DNA"/>
</dbReference>
<keyword evidence="5" id="KW-0716">Sensory transduction</keyword>
<dbReference type="InterPro" id="IPR043150">
    <property type="entry name" value="Phytochrome_PHY_sf"/>
</dbReference>
<dbReference type="SMART" id="SM00065">
    <property type="entry name" value="GAF"/>
    <property type="match status" value="1"/>
</dbReference>
<dbReference type="Gene3D" id="3.30.450.20">
    <property type="entry name" value="PAS domain"/>
    <property type="match status" value="1"/>
</dbReference>
<comment type="similarity">
    <text evidence="2">In the N-terminal section; belongs to the phytochrome family.</text>
</comment>
<dbReference type="PANTHER" id="PTHR42878:SF15">
    <property type="entry name" value="BACTERIOPHYTOCHROME"/>
    <property type="match status" value="1"/>
</dbReference>
<dbReference type="PROSITE" id="PS50109">
    <property type="entry name" value="HIS_KIN"/>
    <property type="match status" value="1"/>
</dbReference>
<dbReference type="SMART" id="SM00387">
    <property type="entry name" value="HATPase_c"/>
    <property type="match status" value="1"/>
</dbReference>
<evidence type="ECO:0000313" key="13">
    <source>
        <dbReference type="Proteomes" id="UP001179363"/>
    </source>
</evidence>
<evidence type="ECO:0000259" key="11">
    <source>
        <dbReference type="PROSITE" id="PS50109"/>
    </source>
</evidence>
<organism evidence="12 13">
    <name type="scientific">Gillisia lutea</name>
    <dbReference type="NCBI Taxonomy" id="2909668"/>
    <lineage>
        <taxon>Bacteria</taxon>
        <taxon>Pseudomonadati</taxon>
        <taxon>Bacteroidota</taxon>
        <taxon>Flavobacteriia</taxon>
        <taxon>Flavobacteriales</taxon>
        <taxon>Flavobacteriaceae</taxon>
        <taxon>Gillisia</taxon>
    </lineage>
</organism>
<dbReference type="Gene3D" id="1.10.287.130">
    <property type="match status" value="1"/>
</dbReference>
<evidence type="ECO:0000256" key="7">
    <source>
        <dbReference type="ARBA" id="ARBA00022777"/>
    </source>
</evidence>
<evidence type="ECO:0000256" key="9">
    <source>
        <dbReference type="ARBA" id="ARBA00023170"/>
    </source>
</evidence>
<dbReference type="Proteomes" id="UP001179363">
    <property type="component" value="Unassembled WGS sequence"/>
</dbReference>
<accession>A0ABS9ELQ6</accession>
<protein>
    <recommendedName>
        <fullName evidence="3">histidine kinase</fullName>
        <ecNumber evidence="3">2.7.13.3</ecNumber>
    </recommendedName>
</protein>
<dbReference type="InterPro" id="IPR035965">
    <property type="entry name" value="PAS-like_dom_sf"/>
</dbReference>
<proteinExistence type="inferred from homology"/>
<dbReference type="InterPro" id="IPR036097">
    <property type="entry name" value="HisK_dim/P_sf"/>
</dbReference>
<evidence type="ECO:0000259" key="10">
    <source>
        <dbReference type="PROSITE" id="PS50046"/>
    </source>
</evidence>
<dbReference type="InterPro" id="IPR016132">
    <property type="entry name" value="Phyto_chromo_attachment"/>
</dbReference>
<keyword evidence="9" id="KW-0675">Receptor</keyword>
<dbReference type="Pfam" id="PF02518">
    <property type="entry name" value="HATPase_c"/>
    <property type="match status" value="1"/>
</dbReference>
<gene>
    <name evidence="12" type="ORF">L1I30_13740</name>
</gene>
<dbReference type="InterPro" id="IPR050351">
    <property type="entry name" value="BphY/WalK/GraS-like"/>
</dbReference>
<dbReference type="Pfam" id="PF00512">
    <property type="entry name" value="HisKA"/>
    <property type="match status" value="1"/>
</dbReference>